<dbReference type="PANTHER" id="PTHR11644:SF2">
    <property type="entry name" value="CYTIDINE DEAMINASE"/>
    <property type="match status" value="1"/>
</dbReference>
<evidence type="ECO:0000256" key="15">
    <source>
        <dbReference type="RuleBase" id="RU364006"/>
    </source>
</evidence>
<dbReference type="GO" id="GO:0042802">
    <property type="term" value="F:identical protein binding"/>
    <property type="evidence" value="ECO:0007669"/>
    <property type="project" value="UniProtKB-ARBA"/>
</dbReference>
<evidence type="ECO:0000256" key="3">
    <source>
        <dbReference type="ARBA" id="ARBA00006576"/>
    </source>
</evidence>
<dbReference type="InterPro" id="IPR050202">
    <property type="entry name" value="Cyt/Deoxycyt_deaminase"/>
</dbReference>
<dbReference type="InterPro" id="IPR016192">
    <property type="entry name" value="APOBEC/CMP_deaminase_Zn-bd"/>
</dbReference>
<dbReference type="STRING" id="36874.HQ34_00210"/>
<comment type="caution">
    <text evidence="17">The sequence shown here is derived from an EMBL/GenBank/DDBJ whole genome shotgun (WGS) entry which is preliminary data.</text>
</comment>
<evidence type="ECO:0000256" key="11">
    <source>
        <dbReference type="ARBA" id="ARBA00049558"/>
    </source>
</evidence>
<feature type="domain" description="CMP/dCMP-type deaminase" evidence="16">
    <location>
        <begin position="19"/>
        <end position="154"/>
    </location>
</feature>
<evidence type="ECO:0000256" key="8">
    <source>
        <dbReference type="ARBA" id="ARBA00022833"/>
    </source>
</evidence>
<dbReference type="GO" id="GO:0004126">
    <property type="term" value="F:cytidine deaminase activity"/>
    <property type="evidence" value="ECO:0007669"/>
    <property type="project" value="UniProtKB-UniRule"/>
</dbReference>
<comment type="similarity">
    <text evidence="3 15">Belongs to the cytidine and deoxycytidylate deaminase family.</text>
</comment>
<evidence type="ECO:0000256" key="14">
    <source>
        <dbReference type="PIRSR" id="PIRSR606262-3"/>
    </source>
</evidence>
<dbReference type="eggNOG" id="COG0295">
    <property type="taxonomic scope" value="Bacteria"/>
</dbReference>
<keyword evidence="8 14" id="KW-0862">Zinc</keyword>
<comment type="catalytic activity">
    <reaction evidence="10 15">
        <text>2'-deoxycytidine + H2O + H(+) = 2'-deoxyuridine + NH4(+)</text>
        <dbReference type="Rhea" id="RHEA:13433"/>
        <dbReference type="ChEBI" id="CHEBI:15377"/>
        <dbReference type="ChEBI" id="CHEBI:15378"/>
        <dbReference type="ChEBI" id="CHEBI:15698"/>
        <dbReference type="ChEBI" id="CHEBI:16450"/>
        <dbReference type="ChEBI" id="CHEBI:28938"/>
        <dbReference type="EC" id="3.5.4.5"/>
    </reaction>
</comment>
<reference evidence="17 18" key="1">
    <citation type="submission" date="2014-08" db="EMBL/GenBank/DDBJ databases">
        <title>Porphyromonas cangingivalis strain:COT-109_OH1386 Genome sequencing.</title>
        <authorList>
            <person name="Wallis C."/>
            <person name="Deusch O."/>
            <person name="O'Flynn C."/>
            <person name="Davis I."/>
            <person name="Jospin G."/>
            <person name="Darling A.E."/>
            <person name="Coil D.A."/>
            <person name="Alexiev A."/>
            <person name="Horsfall A."/>
            <person name="Kirkwood N."/>
            <person name="Harris S."/>
            <person name="Eisen J.A."/>
        </authorList>
    </citation>
    <scope>NUCLEOTIDE SEQUENCE [LARGE SCALE GENOMIC DNA]</scope>
    <source>
        <strain evidence="18">COT-109 OH1386</strain>
    </source>
</reference>
<dbReference type="EC" id="3.5.4.5" evidence="4 15"/>
<dbReference type="GO" id="GO:0055086">
    <property type="term" value="P:nucleobase-containing small molecule metabolic process"/>
    <property type="evidence" value="ECO:0007669"/>
    <property type="project" value="UniProtKB-ARBA"/>
</dbReference>
<evidence type="ECO:0000313" key="17">
    <source>
        <dbReference type="EMBL" id="KGN79239.1"/>
    </source>
</evidence>
<evidence type="ECO:0000256" key="6">
    <source>
        <dbReference type="ARBA" id="ARBA00022723"/>
    </source>
</evidence>
<dbReference type="NCBIfam" id="NF004064">
    <property type="entry name" value="PRK05578.1"/>
    <property type="match status" value="1"/>
</dbReference>
<dbReference type="RefSeq" id="WP_036844243.1">
    <property type="nucleotide sequence ID" value="NZ_CALTZT010000031.1"/>
</dbReference>
<dbReference type="Pfam" id="PF00383">
    <property type="entry name" value="dCMP_cyt_deam_1"/>
    <property type="match status" value="1"/>
</dbReference>
<feature type="binding site" evidence="13">
    <location>
        <begin position="60"/>
        <end position="66"/>
    </location>
    <ligand>
        <name>substrate</name>
    </ligand>
</feature>
<dbReference type="EMBL" id="JQJD01000051">
    <property type="protein sequence ID" value="KGN79239.1"/>
    <property type="molecule type" value="Genomic_DNA"/>
</dbReference>
<evidence type="ECO:0000256" key="1">
    <source>
        <dbReference type="ARBA" id="ARBA00001947"/>
    </source>
</evidence>
<comment type="catalytic activity">
    <reaction evidence="11 15">
        <text>cytidine + H2O + H(+) = uridine + NH4(+)</text>
        <dbReference type="Rhea" id="RHEA:16069"/>
        <dbReference type="ChEBI" id="CHEBI:15377"/>
        <dbReference type="ChEBI" id="CHEBI:15378"/>
        <dbReference type="ChEBI" id="CHEBI:16704"/>
        <dbReference type="ChEBI" id="CHEBI:17562"/>
        <dbReference type="ChEBI" id="CHEBI:28938"/>
        <dbReference type="EC" id="3.5.4.5"/>
    </reaction>
</comment>
<dbReference type="SUPFAM" id="SSF53927">
    <property type="entry name" value="Cytidine deaminase-like"/>
    <property type="match status" value="1"/>
</dbReference>
<dbReference type="PROSITE" id="PS51747">
    <property type="entry name" value="CYT_DCMP_DEAMINASES_2"/>
    <property type="match status" value="1"/>
</dbReference>
<evidence type="ECO:0000256" key="4">
    <source>
        <dbReference type="ARBA" id="ARBA00012783"/>
    </source>
</evidence>
<protein>
    <recommendedName>
        <fullName evidence="5 15">Cytidine deaminase</fullName>
        <ecNumber evidence="4 15">3.5.4.5</ecNumber>
    </recommendedName>
    <alternativeName>
        <fullName evidence="9 15">Cytidine aminohydrolase</fullName>
    </alternativeName>
</protein>
<evidence type="ECO:0000256" key="10">
    <source>
        <dbReference type="ARBA" id="ARBA00049252"/>
    </source>
</evidence>
<proteinExistence type="inferred from homology"/>
<evidence type="ECO:0000256" key="2">
    <source>
        <dbReference type="ARBA" id="ARBA00003949"/>
    </source>
</evidence>
<dbReference type="Proteomes" id="UP000030125">
    <property type="component" value="Unassembled WGS sequence"/>
</dbReference>
<keyword evidence="7 15" id="KW-0378">Hydrolase</keyword>
<dbReference type="GO" id="GO:0072527">
    <property type="term" value="P:pyrimidine-containing compound metabolic process"/>
    <property type="evidence" value="ECO:0007669"/>
    <property type="project" value="UniProtKB-ARBA"/>
</dbReference>
<organism evidence="17 18">
    <name type="scientific">Porphyromonas cangingivalis</name>
    <dbReference type="NCBI Taxonomy" id="36874"/>
    <lineage>
        <taxon>Bacteria</taxon>
        <taxon>Pseudomonadati</taxon>
        <taxon>Bacteroidota</taxon>
        <taxon>Bacteroidia</taxon>
        <taxon>Bacteroidales</taxon>
        <taxon>Porphyromonadaceae</taxon>
        <taxon>Porphyromonas</taxon>
    </lineage>
</organism>
<dbReference type="AlphaFoldDB" id="A0A099X143"/>
<dbReference type="PANTHER" id="PTHR11644">
    <property type="entry name" value="CYTIDINE DEAMINASE"/>
    <property type="match status" value="1"/>
</dbReference>
<accession>A0A099X143</accession>
<dbReference type="OrthoDB" id="9795347at2"/>
<dbReference type="CDD" id="cd01283">
    <property type="entry name" value="cytidine_deaminase"/>
    <property type="match status" value="1"/>
</dbReference>
<dbReference type="PROSITE" id="PS00903">
    <property type="entry name" value="CYT_DCMP_DEAMINASES_1"/>
    <property type="match status" value="1"/>
</dbReference>
<dbReference type="InterPro" id="IPR002125">
    <property type="entry name" value="CMP_dCMP_dom"/>
</dbReference>
<dbReference type="GO" id="GO:0008270">
    <property type="term" value="F:zinc ion binding"/>
    <property type="evidence" value="ECO:0007669"/>
    <property type="project" value="UniProtKB-UniRule"/>
</dbReference>
<evidence type="ECO:0000256" key="12">
    <source>
        <dbReference type="PIRSR" id="PIRSR606262-1"/>
    </source>
</evidence>
<feature type="binding site" evidence="14">
    <location>
        <position position="112"/>
    </location>
    <ligand>
        <name>Zn(2+)</name>
        <dbReference type="ChEBI" id="CHEBI:29105"/>
        <note>catalytic</note>
    </ligand>
</feature>
<dbReference type="NCBIfam" id="TIGR01354">
    <property type="entry name" value="cyt_deam_tetra"/>
    <property type="match status" value="1"/>
</dbReference>
<evidence type="ECO:0000259" key="16">
    <source>
        <dbReference type="PROSITE" id="PS51747"/>
    </source>
</evidence>
<evidence type="ECO:0000256" key="13">
    <source>
        <dbReference type="PIRSR" id="PIRSR606262-2"/>
    </source>
</evidence>
<feature type="active site" description="Proton donor" evidence="12">
    <location>
        <position position="73"/>
    </location>
</feature>
<keyword evidence="6 14" id="KW-0479">Metal-binding</keyword>
<evidence type="ECO:0000256" key="7">
    <source>
        <dbReference type="ARBA" id="ARBA00022801"/>
    </source>
</evidence>
<feature type="binding site" evidence="14">
    <location>
        <position position="71"/>
    </location>
    <ligand>
        <name>Zn(2+)</name>
        <dbReference type="ChEBI" id="CHEBI:29105"/>
        <note>catalytic</note>
    </ligand>
</feature>
<comment type="cofactor">
    <cofactor evidence="1 14 15">
        <name>Zn(2+)</name>
        <dbReference type="ChEBI" id="CHEBI:29105"/>
    </cofactor>
</comment>
<comment type="function">
    <text evidence="2 15">This enzyme scavenges exogenous and endogenous cytidine and 2'-deoxycytidine for UMP synthesis.</text>
</comment>
<evidence type="ECO:0000256" key="9">
    <source>
        <dbReference type="ARBA" id="ARBA00032005"/>
    </source>
</evidence>
<dbReference type="InterPro" id="IPR016193">
    <property type="entry name" value="Cytidine_deaminase-like"/>
</dbReference>
<keyword evidence="18" id="KW-1185">Reference proteome</keyword>
<evidence type="ECO:0000256" key="5">
    <source>
        <dbReference type="ARBA" id="ARBA00018266"/>
    </source>
</evidence>
<gene>
    <name evidence="17" type="ORF">HQ35_08015</name>
</gene>
<feature type="binding site" evidence="14">
    <location>
        <position position="109"/>
    </location>
    <ligand>
        <name>Zn(2+)</name>
        <dbReference type="ChEBI" id="CHEBI:29105"/>
        <note>catalytic</note>
    </ligand>
</feature>
<dbReference type="Gene3D" id="3.40.140.10">
    <property type="entry name" value="Cytidine Deaminase, domain 2"/>
    <property type="match status" value="1"/>
</dbReference>
<dbReference type="GO" id="GO:0005829">
    <property type="term" value="C:cytosol"/>
    <property type="evidence" value="ECO:0007669"/>
    <property type="project" value="TreeGrafter"/>
</dbReference>
<sequence length="159" mass="17276">MDKDIIIPITVKTDQELTSQEKLLIDKALEIAKGAYAPYSNFSVGAAVLLDNGEIITGSNQENAAYPSGTCAERTAIFYANAQYPNVPVVAIAIIAVTGGKVVESISPCGSCRQVLAEVSTRYRRPYTVIMGGREKHIIMKDNRLLLPLTFDADVLNDR</sequence>
<dbReference type="InterPro" id="IPR006262">
    <property type="entry name" value="Cyt_deam_tetra"/>
</dbReference>
<name>A0A099X143_PORCN</name>
<evidence type="ECO:0000313" key="18">
    <source>
        <dbReference type="Proteomes" id="UP000030125"/>
    </source>
</evidence>